<evidence type="ECO:0000313" key="3">
    <source>
        <dbReference type="Proteomes" id="UP000677265"/>
    </source>
</evidence>
<evidence type="ECO:0000313" key="1">
    <source>
        <dbReference type="EMBL" id="MBS4184218.1"/>
    </source>
</evidence>
<dbReference type="Proteomes" id="UP000677265">
    <property type="component" value="Unassembled WGS sequence"/>
</dbReference>
<name>A0A942T2Y1_9BACI</name>
<accession>A0A942T2Y1</accession>
<dbReference type="AlphaFoldDB" id="A0A942T2Y1"/>
<keyword evidence="3" id="KW-1185">Reference proteome</keyword>
<reference evidence="1" key="1">
    <citation type="submission" date="2021-05" db="EMBL/GenBank/DDBJ databases">
        <title>Novel Bacillus species.</title>
        <authorList>
            <person name="Liu G."/>
        </authorList>
    </citation>
    <scope>NUCLEOTIDE SEQUENCE</scope>
    <source>
        <strain evidence="1 3">FJAT-50051</strain>
    </source>
</reference>
<evidence type="ECO:0000313" key="2">
    <source>
        <dbReference type="EMBL" id="MCH6266577.1"/>
    </source>
</evidence>
<dbReference type="RefSeq" id="WP_213144122.1">
    <property type="nucleotide sequence ID" value="NZ_JAGYPE020000022.1"/>
</dbReference>
<proteinExistence type="predicted"/>
<dbReference type="EMBL" id="JAGYPE020000022">
    <property type="protein sequence ID" value="MCH6266577.1"/>
    <property type="molecule type" value="Genomic_DNA"/>
</dbReference>
<sequence length="63" mass="7169">MSFYENLPSGVLIQFYNEVRIKISKGVVSKNMYYELGLIIAAASKRGLQLEKPQNIVQDVNYS</sequence>
<comment type="caution">
    <text evidence="1">The sequence shown here is derived from an EMBL/GenBank/DDBJ whole genome shotgun (WGS) entry which is preliminary data.</text>
</comment>
<gene>
    <name evidence="2" type="ORF">KHB02_013690</name>
    <name evidence="1" type="ORF">KHB02_22750</name>
</gene>
<organism evidence="1">
    <name type="scientific">Neobacillus citreus</name>
    <dbReference type="NCBI Taxonomy" id="2833578"/>
    <lineage>
        <taxon>Bacteria</taxon>
        <taxon>Bacillati</taxon>
        <taxon>Bacillota</taxon>
        <taxon>Bacilli</taxon>
        <taxon>Bacillales</taxon>
        <taxon>Bacillaceae</taxon>
        <taxon>Neobacillus</taxon>
    </lineage>
</organism>
<protein>
    <submittedName>
        <fullName evidence="1">Uncharacterized protein</fullName>
    </submittedName>
</protein>
<dbReference type="EMBL" id="JAGYPE010000004">
    <property type="protein sequence ID" value="MBS4184218.1"/>
    <property type="molecule type" value="Genomic_DNA"/>
</dbReference>